<keyword evidence="2" id="KW-1185">Reference proteome</keyword>
<organism evidence="1 2">
    <name type="scientific">Pseudomonas syringae</name>
    <dbReference type="NCBI Taxonomy" id="317"/>
    <lineage>
        <taxon>Bacteria</taxon>
        <taxon>Pseudomonadati</taxon>
        <taxon>Pseudomonadota</taxon>
        <taxon>Gammaproteobacteria</taxon>
        <taxon>Pseudomonadales</taxon>
        <taxon>Pseudomonadaceae</taxon>
        <taxon>Pseudomonas</taxon>
    </lineage>
</organism>
<gene>
    <name evidence="1" type="ORF">IV01_11500</name>
</gene>
<sequence>MSMSSMSRKQLIQSQPCAGHFRALVTRQPLIVTSVLARLTMRLELGEVPNHWIWKVIAEGKIGQTRTCIGLFIDQGLPLGTYEIPSEPRIKVVYNQTPRWKNIVYHSANFQAGQLTLLEADVASRRLRGEFGFSISAIDFEVSDGSFDLHCQPC</sequence>
<dbReference type="OrthoDB" id="6994006at2"/>
<dbReference type="Proteomes" id="UP000028631">
    <property type="component" value="Unassembled WGS sequence"/>
</dbReference>
<dbReference type="EMBL" id="JPQU01000033">
    <property type="protein sequence ID" value="KFE55680.1"/>
    <property type="molecule type" value="Genomic_DNA"/>
</dbReference>
<protein>
    <submittedName>
        <fullName evidence="1">Uncharacterized protein</fullName>
    </submittedName>
</protein>
<dbReference type="AlphaFoldDB" id="A0A085VJR7"/>
<dbReference type="RefSeq" id="WP_032628351.1">
    <property type="nucleotide sequence ID" value="NZ_JPQU01000033.1"/>
</dbReference>
<comment type="caution">
    <text evidence="1">The sequence shown here is derived from an EMBL/GenBank/DDBJ whole genome shotgun (WGS) entry which is preliminary data.</text>
</comment>
<reference evidence="1 2" key="1">
    <citation type="submission" date="2014-07" db="EMBL/GenBank/DDBJ databases">
        <title>Draft Genome Sequences of Environmental Pseudomonas syringae strains.</title>
        <authorList>
            <person name="Baltrus D.A."/>
            <person name="Berge O."/>
            <person name="Morris C."/>
        </authorList>
    </citation>
    <scope>NUCLEOTIDE SEQUENCE [LARGE SCALE GENOMIC DNA]</scope>
    <source>
        <strain evidence="1 2">GAW0119</strain>
    </source>
</reference>
<dbReference type="PATRIC" id="fig|317.175.peg.2391"/>
<evidence type="ECO:0000313" key="2">
    <source>
        <dbReference type="Proteomes" id="UP000028631"/>
    </source>
</evidence>
<name>A0A085VJR7_PSESX</name>
<evidence type="ECO:0000313" key="1">
    <source>
        <dbReference type="EMBL" id="KFE55680.1"/>
    </source>
</evidence>
<proteinExistence type="predicted"/>
<accession>A0A085VJR7</accession>